<reference evidence="2 3" key="1">
    <citation type="journal article" date="2020" name="Nature">
        <title>Six reference-quality genomes reveal evolution of bat adaptations.</title>
        <authorList>
            <person name="Jebb D."/>
            <person name="Huang Z."/>
            <person name="Pippel M."/>
            <person name="Hughes G.M."/>
            <person name="Lavrichenko K."/>
            <person name="Devanna P."/>
            <person name="Winkler S."/>
            <person name="Jermiin L.S."/>
            <person name="Skirmuntt E.C."/>
            <person name="Katzourakis A."/>
            <person name="Burkitt-Gray L."/>
            <person name="Ray D.A."/>
            <person name="Sullivan K.A.M."/>
            <person name="Roscito J.G."/>
            <person name="Kirilenko B.M."/>
            <person name="Davalos L.M."/>
            <person name="Corthals A.P."/>
            <person name="Power M.L."/>
            <person name="Jones G."/>
            <person name="Ransome R.D."/>
            <person name="Dechmann D.K.N."/>
            <person name="Locatelli A.G."/>
            <person name="Puechmaille S.J."/>
            <person name="Fedrigo O."/>
            <person name="Jarvis E.D."/>
            <person name="Hiller M."/>
            <person name="Vernes S.C."/>
            <person name="Myers E.W."/>
            <person name="Teeling E.C."/>
        </authorList>
    </citation>
    <scope>NUCLEOTIDE SEQUENCE [LARGE SCALE GENOMIC DNA]</scope>
    <source>
        <strain evidence="2">MPipKuh1</strain>
        <tissue evidence="2">Flight muscle</tissue>
    </source>
</reference>
<evidence type="ECO:0000313" key="3">
    <source>
        <dbReference type="Proteomes" id="UP000558488"/>
    </source>
</evidence>
<dbReference type="Pfam" id="PF17807">
    <property type="entry name" value="zf-UBP_var"/>
    <property type="match status" value="1"/>
</dbReference>
<protein>
    <submittedName>
        <fullName evidence="2">Ubiquitin specific peptidase 5</fullName>
    </submittedName>
</protein>
<accession>A0A7J7ZNS8</accession>
<gene>
    <name evidence="2" type="ORF">mPipKuh1_018572</name>
</gene>
<dbReference type="AlphaFoldDB" id="A0A7J7ZNS8"/>
<name>A0A7J7ZNS8_PIPKU</name>
<dbReference type="Proteomes" id="UP000558488">
    <property type="component" value="Unassembled WGS sequence"/>
</dbReference>
<sequence>MAELSEEALLSVLPTIRVPKAGDRVHKDECAFSFDTPGMGGCLPVCEETMLLPLPLGPRSSASLVLPAPGVEGAYLCVSVCVCACASLCAASSTEGSVSAPPSPLCLLPVWSGQEGYEGNGDPLALLPQSFLYPVSSLSSGKCQNT</sequence>
<comment type="caution">
    <text evidence="2">The sequence shown here is derived from an EMBL/GenBank/DDBJ whole genome shotgun (WGS) entry which is preliminary data.</text>
</comment>
<dbReference type="EMBL" id="JACAGB010000003">
    <property type="protein sequence ID" value="KAF6375739.1"/>
    <property type="molecule type" value="Genomic_DNA"/>
</dbReference>
<dbReference type="InterPro" id="IPR013083">
    <property type="entry name" value="Znf_RING/FYVE/PHD"/>
</dbReference>
<keyword evidence="3" id="KW-1185">Reference proteome</keyword>
<organism evidence="2 3">
    <name type="scientific">Pipistrellus kuhlii</name>
    <name type="common">Kuhl's pipistrelle</name>
    <dbReference type="NCBI Taxonomy" id="59472"/>
    <lineage>
        <taxon>Eukaryota</taxon>
        <taxon>Metazoa</taxon>
        <taxon>Chordata</taxon>
        <taxon>Craniata</taxon>
        <taxon>Vertebrata</taxon>
        <taxon>Euteleostomi</taxon>
        <taxon>Mammalia</taxon>
        <taxon>Eutheria</taxon>
        <taxon>Laurasiatheria</taxon>
        <taxon>Chiroptera</taxon>
        <taxon>Yangochiroptera</taxon>
        <taxon>Vespertilionidae</taxon>
        <taxon>Pipistrellus</taxon>
    </lineage>
</organism>
<evidence type="ECO:0000259" key="1">
    <source>
        <dbReference type="Pfam" id="PF17807"/>
    </source>
</evidence>
<proteinExistence type="predicted"/>
<dbReference type="InterPro" id="IPR041432">
    <property type="entry name" value="UBP13_Znf-UBP_var"/>
</dbReference>
<feature type="domain" description="Ubiquitinyl hydrolase variant UBP zinc finger" evidence="1">
    <location>
        <begin position="16"/>
        <end position="46"/>
    </location>
</feature>
<evidence type="ECO:0000313" key="2">
    <source>
        <dbReference type="EMBL" id="KAF6375739.1"/>
    </source>
</evidence>
<dbReference type="Gene3D" id="3.30.40.10">
    <property type="entry name" value="Zinc/RING finger domain, C3HC4 (zinc finger)"/>
    <property type="match status" value="1"/>
</dbReference>